<dbReference type="KEGG" id="rcr:NCTC10994_01511"/>
<dbReference type="EMBL" id="LS483468">
    <property type="protein sequence ID" value="SQI30356.1"/>
    <property type="molecule type" value="Genomic_DNA"/>
</dbReference>
<feature type="domain" description="HTH tetR-type" evidence="2">
    <location>
        <begin position="11"/>
        <end position="58"/>
    </location>
</feature>
<reference evidence="3 4" key="1">
    <citation type="submission" date="2018-06" db="EMBL/GenBank/DDBJ databases">
        <authorList>
            <consortium name="Pathogen Informatics"/>
            <person name="Doyle S."/>
        </authorList>
    </citation>
    <scope>NUCLEOTIDE SEQUENCE [LARGE SCALE GENOMIC DNA]</scope>
    <source>
        <strain evidence="3 4">NCTC10994</strain>
    </source>
</reference>
<dbReference type="InterPro" id="IPR009057">
    <property type="entry name" value="Homeodomain-like_sf"/>
</dbReference>
<dbReference type="InterPro" id="IPR050109">
    <property type="entry name" value="HTH-type_TetR-like_transc_reg"/>
</dbReference>
<dbReference type="InterPro" id="IPR001647">
    <property type="entry name" value="HTH_TetR"/>
</dbReference>
<evidence type="ECO:0000259" key="2">
    <source>
        <dbReference type="Pfam" id="PF00440"/>
    </source>
</evidence>
<proteinExistence type="predicted"/>
<dbReference type="RefSeq" id="WP_072699860.1">
    <property type="nucleotide sequence ID" value="NZ_JAFBBL010000001.1"/>
</dbReference>
<keyword evidence="1" id="KW-0238">DNA-binding</keyword>
<dbReference type="GO" id="GO:0000976">
    <property type="term" value="F:transcription cis-regulatory region binding"/>
    <property type="evidence" value="ECO:0007669"/>
    <property type="project" value="TreeGrafter"/>
</dbReference>
<evidence type="ECO:0000313" key="3">
    <source>
        <dbReference type="EMBL" id="SQI30356.1"/>
    </source>
</evidence>
<accession>A0A2X4TSI7</accession>
<dbReference type="PANTHER" id="PTHR30055:SF146">
    <property type="entry name" value="HTH-TYPE TRANSCRIPTIONAL DUAL REGULATOR CECR"/>
    <property type="match status" value="1"/>
</dbReference>
<protein>
    <submittedName>
        <fullName evidence="3">TetR family transcriptional regulator</fullName>
    </submittedName>
</protein>
<dbReference type="PANTHER" id="PTHR30055">
    <property type="entry name" value="HTH-TYPE TRANSCRIPTIONAL REGULATOR RUTR"/>
    <property type="match status" value="1"/>
</dbReference>
<dbReference type="SUPFAM" id="SSF46689">
    <property type="entry name" value="Homeodomain-like"/>
    <property type="match status" value="1"/>
</dbReference>
<evidence type="ECO:0000313" key="4">
    <source>
        <dbReference type="Proteomes" id="UP000249091"/>
    </source>
</evidence>
<evidence type="ECO:0000256" key="1">
    <source>
        <dbReference type="ARBA" id="ARBA00023125"/>
    </source>
</evidence>
<dbReference type="Gene3D" id="1.10.357.10">
    <property type="entry name" value="Tetracycline Repressor, domain 2"/>
    <property type="match status" value="1"/>
</dbReference>
<dbReference type="Gene3D" id="1.10.10.60">
    <property type="entry name" value="Homeodomain-like"/>
    <property type="match status" value="1"/>
</dbReference>
<dbReference type="GO" id="GO:0003700">
    <property type="term" value="F:DNA-binding transcription factor activity"/>
    <property type="evidence" value="ECO:0007669"/>
    <property type="project" value="TreeGrafter"/>
</dbReference>
<dbReference type="Proteomes" id="UP000249091">
    <property type="component" value="Chromosome 1"/>
</dbReference>
<name>A0A2X4TSI7_9NOCA</name>
<dbReference type="AlphaFoldDB" id="A0A2X4TSI7"/>
<organism evidence="3 4">
    <name type="scientific">Rhodococcus coprophilus</name>
    <dbReference type="NCBI Taxonomy" id="38310"/>
    <lineage>
        <taxon>Bacteria</taxon>
        <taxon>Bacillati</taxon>
        <taxon>Actinomycetota</taxon>
        <taxon>Actinomycetes</taxon>
        <taxon>Mycobacteriales</taxon>
        <taxon>Nocardiaceae</taxon>
        <taxon>Rhodococcus</taxon>
    </lineage>
</organism>
<sequence length="190" mass="20758">MIAGTDTRTQIMKAFADQLAATGYAGISLVGVAGDVGIRKPSIYHHFPGGKEDLYRAVAQDFIEGLHLRILEAIGIDGPLDDRLTALAVASSEYHRSTITFEQRIYDALDQVGDATRDEISGLYVRRVLEPVVALFAEAVDRNELTGKPEFLMNAFLHLARAVDSGESAEARRITELFLNGARPRTDAGR</sequence>
<keyword evidence="4" id="KW-1185">Reference proteome</keyword>
<dbReference type="STRING" id="1219011.GCA_001895045_01886"/>
<dbReference type="Pfam" id="PF00440">
    <property type="entry name" value="TetR_N"/>
    <property type="match status" value="1"/>
</dbReference>
<gene>
    <name evidence="3" type="ORF">NCTC10994_01511</name>
</gene>